<gene>
    <name evidence="1" type="ORF">CLIB1444_02S04060</name>
</gene>
<proteinExistence type="predicted"/>
<dbReference type="EMBL" id="CALSDN010000002">
    <property type="protein sequence ID" value="CAH6719241.1"/>
    <property type="molecule type" value="Genomic_DNA"/>
</dbReference>
<name>A0ACA9Y2Q1_9ASCO</name>
<sequence>MVEFYGDVVSYDIHTYWNNNNENERKFAYELREKVQKEFANEIEQGDIRVYKFWDKPIGPHPINMFEIDFKKPELFPKLVSFYQLNHGKLSVLIHPRSGNDLLDHTKHALWLGHKQRLDTSLLSEH</sequence>
<accession>A0ACA9Y2Q1</accession>
<dbReference type="Proteomes" id="UP001152531">
    <property type="component" value="Unassembled WGS sequence"/>
</dbReference>
<organism evidence="1 2">
    <name type="scientific">[Candida] jaroonii</name>
    <dbReference type="NCBI Taxonomy" id="467808"/>
    <lineage>
        <taxon>Eukaryota</taxon>
        <taxon>Fungi</taxon>
        <taxon>Dikarya</taxon>
        <taxon>Ascomycota</taxon>
        <taxon>Saccharomycotina</taxon>
        <taxon>Pichiomycetes</taxon>
        <taxon>Debaryomycetaceae</taxon>
        <taxon>Yamadazyma</taxon>
    </lineage>
</organism>
<evidence type="ECO:0000313" key="2">
    <source>
        <dbReference type="Proteomes" id="UP001152531"/>
    </source>
</evidence>
<keyword evidence="2" id="KW-1185">Reference proteome</keyword>
<evidence type="ECO:0000313" key="1">
    <source>
        <dbReference type="EMBL" id="CAH6719241.1"/>
    </source>
</evidence>
<reference evidence="1" key="1">
    <citation type="submission" date="2022-06" db="EMBL/GenBank/DDBJ databases">
        <authorList>
            <person name="Legras J.-L."/>
            <person name="Devillers H."/>
            <person name="Grondin C."/>
        </authorList>
    </citation>
    <scope>NUCLEOTIDE SEQUENCE</scope>
    <source>
        <strain evidence="1">CLIB 1444</strain>
    </source>
</reference>
<protein>
    <submittedName>
        <fullName evidence="1">Uncharacterized 21.2 kDa protein</fullName>
    </submittedName>
</protein>
<comment type="caution">
    <text evidence="1">The sequence shown here is derived from an EMBL/GenBank/DDBJ whole genome shotgun (WGS) entry which is preliminary data.</text>
</comment>